<dbReference type="EMBL" id="ADBL01002564">
    <property type="status" value="NOT_ANNOTATED_CDS"/>
    <property type="molecule type" value="Genomic_DNA"/>
</dbReference>
<dbReference type="Proteomes" id="UP000011715">
    <property type="component" value="Unassembled WGS sequence"/>
</dbReference>
<dbReference type="PANTHER" id="PTHR35567:SF1">
    <property type="entry name" value="CONSERVED FUNGAL PROTEIN (AFU_ORTHOLOGUE AFUA_1G14230)"/>
    <property type="match status" value="1"/>
</dbReference>
<reference evidence="2" key="3">
    <citation type="submission" date="2011-03" db="EMBL/GenBank/DDBJ databases">
        <title>Annotation of Magnaporthe poae ATCC 64411.</title>
        <authorList>
            <person name="Ma L.-J."/>
            <person name="Dead R."/>
            <person name="Young S.K."/>
            <person name="Zeng Q."/>
            <person name="Gargeya S."/>
            <person name="Fitzgerald M."/>
            <person name="Haas B."/>
            <person name="Abouelleil A."/>
            <person name="Alvarado L."/>
            <person name="Arachchi H.M."/>
            <person name="Berlin A."/>
            <person name="Brown A."/>
            <person name="Chapman S.B."/>
            <person name="Chen Z."/>
            <person name="Dunbar C."/>
            <person name="Freedman E."/>
            <person name="Gearin G."/>
            <person name="Gellesch M."/>
            <person name="Goldberg J."/>
            <person name="Griggs A."/>
            <person name="Gujja S."/>
            <person name="Heiman D."/>
            <person name="Howarth C."/>
            <person name="Larson L."/>
            <person name="Lui A."/>
            <person name="MacDonald P.J.P."/>
            <person name="Mehta T."/>
            <person name="Montmayeur A."/>
            <person name="Murphy C."/>
            <person name="Neiman D."/>
            <person name="Pearson M."/>
            <person name="Priest M."/>
            <person name="Roberts A."/>
            <person name="Saif S."/>
            <person name="Shea T."/>
            <person name="Shenoy N."/>
            <person name="Sisk P."/>
            <person name="Stolte C."/>
            <person name="Sykes S."/>
            <person name="Yandava C."/>
            <person name="Wortman J."/>
            <person name="Nusbaum C."/>
            <person name="Birren B."/>
        </authorList>
    </citation>
    <scope>NUCLEOTIDE SEQUENCE</scope>
    <source>
        <strain evidence="2">ATCC 64411</strain>
    </source>
</reference>
<sequence length="214" mass="22711">MHASIIFTSALFASAYAAPAYPALNMDAAMPGSIMAVSDYFNMLARKVQEQKAMSQTPVCDLSMAQLPTVPGSKTPMPPPSAGLSLKHIALGRGTQNYTCDAGNATAIPQAAGALATLFNASCIGSYFPQLLDQLSKVTILFNLTGQELDQKIAPSNLLNAKPGMATGELQEVYRVRTAGGSAPATCKDMPATFEVQYTAQYWFYAGKPSEKKD</sequence>
<keyword evidence="4" id="KW-1185">Reference proteome</keyword>
<organism evidence="3 4">
    <name type="scientific">Magnaporthiopsis poae (strain ATCC 64411 / 73-15)</name>
    <name type="common">Kentucky bluegrass fungus</name>
    <name type="synonym">Magnaporthe poae</name>
    <dbReference type="NCBI Taxonomy" id="644358"/>
    <lineage>
        <taxon>Eukaryota</taxon>
        <taxon>Fungi</taxon>
        <taxon>Dikarya</taxon>
        <taxon>Ascomycota</taxon>
        <taxon>Pezizomycotina</taxon>
        <taxon>Sordariomycetes</taxon>
        <taxon>Sordariomycetidae</taxon>
        <taxon>Magnaporthales</taxon>
        <taxon>Magnaporthaceae</taxon>
        <taxon>Magnaporthiopsis</taxon>
    </lineage>
</organism>
<dbReference type="EMBL" id="ADBL01002565">
    <property type="status" value="NOT_ANNOTATED_CDS"/>
    <property type="molecule type" value="Genomic_DNA"/>
</dbReference>
<keyword evidence="1" id="KW-0732">Signal</keyword>
<protein>
    <submittedName>
        <fullName evidence="2">Malate dehydrogenase</fullName>
    </submittedName>
</protein>
<reference evidence="2" key="2">
    <citation type="submission" date="2010-05" db="EMBL/GenBank/DDBJ databases">
        <title>The Genome Sequence of Magnaporthe poae strain ATCC 64411.</title>
        <authorList>
            <consortium name="The Broad Institute Genome Sequencing Platform"/>
            <consortium name="Broad Institute Genome Sequencing Center for Infectious Disease"/>
            <person name="Ma L.-J."/>
            <person name="Dead R."/>
            <person name="Young S."/>
            <person name="Zeng Q."/>
            <person name="Koehrsen M."/>
            <person name="Alvarado L."/>
            <person name="Berlin A."/>
            <person name="Chapman S.B."/>
            <person name="Chen Z."/>
            <person name="Freedman E."/>
            <person name="Gellesch M."/>
            <person name="Goldberg J."/>
            <person name="Griggs A."/>
            <person name="Gujja S."/>
            <person name="Heilman E.R."/>
            <person name="Heiman D."/>
            <person name="Hepburn T."/>
            <person name="Howarth C."/>
            <person name="Jen D."/>
            <person name="Larson L."/>
            <person name="Mehta T."/>
            <person name="Neiman D."/>
            <person name="Pearson M."/>
            <person name="Roberts A."/>
            <person name="Saif S."/>
            <person name="Shea T."/>
            <person name="Shenoy N."/>
            <person name="Sisk P."/>
            <person name="Stolte C."/>
            <person name="Sykes S."/>
            <person name="Walk T."/>
            <person name="White J."/>
            <person name="Yandava C."/>
            <person name="Haas B."/>
            <person name="Nusbaum C."/>
            <person name="Birren B."/>
        </authorList>
    </citation>
    <scope>NUCLEOTIDE SEQUENCE</scope>
    <source>
        <strain evidence="2">ATCC 64411</strain>
    </source>
</reference>
<proteinExistence type="predicted"/>
<feature type="chain" id="PRO_5009386037" evidence="1">
    <location>
        <begin position="18"/>
        <end position="214"/>
    </location>
</feature>
<dbReference type="EMBL" id="GL876977">
    <property type="protein sequence ID" value="KLU91477.1"/>
    <property type="molecule type" value="Genomic_DNA"/>
</dbReference>
<evidence type="ECO:0000313" key="2">
    <source>
        <dbReference type="EMBL" id="KLU91477.1"/>
    </source>
</evidence>
<dbReference type="PANTHER" id="PTHR35567">
    <property type="entry name" value="MALATE DEHYDROGENASE (AFU_ORTHOLOGUE AFUA_2G13800)"/>
    <property type="match status" value="1"/>
</dbReference>
<name>A0A0C4EBE9_MAGP6</name>
<dbReference type="Pfam" id="PF11937">
    <property type="entry name" value="DUF3455"/>
    <property type="match status" value="2"/>
</dbReference>
<feature type="signal peptide" evidence="1">
    <location>
        <begin position="1"/>
        <end position="17"/>
    </location>
</feature>
<dbReference type="OrthoDB" id="1859733at2759"/>
<dbReference type="OMA" id="QYWVYGP"/>
<evidence type="ECO:0000256" key="1">
    <source>
        <dbReference type="SAM" id="SignalP"/>
    </source>
</evidence>
<evidence type="ECO:0000313" key="3">
    <source>
        <dbReference type="EnsemblFungi" id="MAPG_09996T0"/>
    </source>
</evidence>
<dbReference type="AlphaFoldDB" id="A0A0C4EBE9"/>
<gene>
    <name evidence="2" type="ORF">MAPG_09996</name>
</gene>
<reference evidence="3" key="4">
    <citation type="journal article" date="2015" name="G3 (Bethesda)">
        <title>Genome sequences of three phytopathogenic species of the Magnaporthaceae family of fungi.</title>
        <authorList>
            <person name="Okagaki L.H."/>
            <person name="Nunes C.C."/>
            <person name="Sailsbery J."/>
            <person name="Clay B."/>
            <person name="Brown D."/>
            <person name="John T."/>
            <person name="Oh Y."/>
            <person name="Young N."/>
            <person name="Fitzgerald M."/>
            <person name="Haas B.J."/>
            <person name="Zeng Q."/>
            <person name="Young S."/>
            <person name="Adiconis X."/>
            <person name="Fan L."/>
            <person name="Levin J.Z."/>
            <person name="Mitchell T.K."/>
            <person name="Okubara P.A."/>
            <person name="Farman M.L."/>
            <person name="Kohn L.M."/>
            <person name="Birren B."/>
            <person name="Ma L.-J."/>
            <person name="Dean R.A."/>
        </authorList>
    </citation>
    <scope>NUCLEOTIDE SEQUENCE</scope>
    <source>
        <strain evidence="3">ATCC 64411 / 73-15</strain>
    </source>
</reference>
<dbReference type="VEuPathDB" id="FungiDB:MAPG_09996"/>
<reference evidence="3" key="5">
    <citation type="submission" date="2015-06" db="UniProtKB">
        <authorList>
            <consortium name="EnsemblFungi"/>
        </authorList>
    </citation>
    <scope>IDENTIFICATION</scope>
    <source>
        <strain evidence="3">ATCC 64411</strain>
    </source>
</reference>
<dbReference type="InterPro" id="IPR021851">
    <property type="entry name" value="DUF3455"/>
</dbReference>
<evidence type="ECO:0000313" key="4">
    <source>
        <dbReference type="Proteomes" id="UP000011715"/>
    </source>
</evidence>
<accession>A0A0C4EBE9</accession>
<dbReference type="EnsemblFungi" id="MAPG_09996T0">
    <property type="protein sequence ID" value="MAPG_09996T0"/>
    <property type="gene ID" value="MAPG_09996"/>
</dbReference>
<reference evidence="4" key="1">
    <citation type="submission" date="2010-05" db="EMBL/GenBank/DDBJ databases">
        <title>The genome sequence of Magnaporthe poae strain ATCC 64411.</title>
        <authorList>
            <person name="Ma L.-J."/>
            <person name="Dead R."/>
            <person name="Young S."/>
            <person name="Zeng Q."/>
            <person name="Koehrsen M."/>
            <person name="Alvarado L."/>
            <person name="Berlin A."/>
            <person name="Chapman S.B."/>
            <person name="Chen Z."/>
            <person name="Freedman E."/>
            <person name="Gellesch M."/>
            <person name="Goldberg J."/>
            <person name="Griggs A."/>
            <person name="Gujja S."/>
            <person name="Heilman E.R."/>
            <person name="Heiman D."/>
            <person name="Hepburn T."/>
            <person name="Howarth C."/>
            <person name="Jen D."/>
            <person name="Larson L."/>
            <person name="Mehta T."/>
            <person name="Neiman D."/>
            <person name="Pearson M."/>
            <person name="Roberts A."/>
            <person name="Saif S."/>
            <person name="Shea T."/>
            <person name="Shenoy N."/>
            <person name="Sisk P."/>
            <person name="Stolte C."/>
            <person name="Sykes S."/>
            <person name="Walk T."/>
            <person name="White J."/>
            <person name="Yandava C."/>
            <person name="Haas B."/>
            <person name="Nusbaum C."/>
            <person name="Birren B."/>
        </authorList>
    </citation>
    <scope>NUCLEOTIDE SEQUENCE [LARGE SCALE GENOMIC DNA]</scope>
    <source>
        <strain evidence="4">ATCC 64411 / 73-15</strain>
    </source>
</reference>
<dbReference type="eggNOG" id="ENOG502S85Z">
    <property type="taxonomic scope" value="Eukaryota"/>
</dbReference>